<keyword evidence="2" id="KW-1185">Reference proteome</keyword>
<evidence type="ECO:0000313" key="1">
    <source>
        <dbReference type="EMBL" id="KZV42411.1"/>
    </source>
</evidence>
<dbReference type="Proteomes" id="UP000250235">
    <property type="component" value="Unassembled WGS sequence"/>
</dbReference>
<dbReference type="EMBL" id="KQ999065">
    <property type="protein sequence ID" value="KZV42411.1"/>
    <property type="molecule type" value="Genomic_DNA"/>
</dbReference>
<proteinExistence type="predicted"/>
<organism evidence="1 2">
    <name type="scientific">Dorcoceras hygrometricum</name>
    <dbReference type="NCBI Taxonomy" id="472368"/>
    <lineage>
        <taxon>Eukaryota</taxon>
        <taxon>Viridiplantae</taxon>
        <taxon>Streptophyta</taxon>
        <taxon>Embryophyta</taxon>
        <taxon>Tracheophyta</taxon>
        <taxon>Spermatophyta</taxon>
        <taxon>Magnoliopsida</taxon>
        <taxon>eudicotyledons</taxon>
        <taxon>Gunneridae</taxon>
        <taxon>Pentapetalae</taxon>
        <taxon>asterids</taxon>
        <taxon>lamiids</taxon>
        <taxon>Lamiales</taxon>
        <taxon>Gesneriaceae</taxon>
        <taxon>Didymocarpoideae</taxon>
        <taxon>Trichosporeae</taxon>
        <taxon>Loxocarpinae</taxon>
        <taxon>Dorcoceras</taxon>
    </lineage>
</organism>
<accession>A0A2Z7C8S8</accession>
<sequence length="140" mass="15541">MTPFTITCQDDPSMLSPEGRSPWVWTSYWSMCLVYPSNLPKCWNQLLSNRISYWYFSRCVLVESSSSSTLDFSRWCISAYPVVARDQLLRVISCCCSPYWGLTPRSLWGCCVCLPVCCSGFPGFAAGRGYDPADGAPGGG</sequence>
<gene>
    <name evidence="1" type="ORF">F511_38242</name>
</gene>
<name>A0A2Z7C8S8_9LAMI</name>
<protein>
    <submittedName>
        <fullName evidence="1">Uncharacterized protein</fullName>
    </submittedName>
</protein>
<dbReference type="AlphaFoldDB" id="A0A2Z7C8S8"/>
<reference evidence="1 2" key="1">
    <citation type="journal article" date="2015" name="Proc. Natl. Acad. Sci. U.S.A.">
        <title>The resurrection genome of Boea hygrometrica: A blueprint for survival of dehydration.</title>
        <authorList>
            <person name="Xiao L."/>
            <person name="Yang G."/>
            <person name="Zhang L."/>
            <person name="Yang X."/>
            <person name="Zhao S."/>
            <person name="Ji Z."/>
            <person name="Zhou Q."/>
            <person name="Hu M."/>
            <person name="Wang Y."/>
            <person name="Chen M."/>
            <person name="Xu Y."/>
            <person name="Jin H."/>
            <person name="Xiao X."/>
            <person name="Hu G."/>
            <person name="Bao F."/>
            <person name="Hu Y."/>
            <person name="Wan P."/>
            <person name="Li L."/>
            <person name="Deng X."/>
            <person name="Kuang T."/>
            <person name="Xiang C."/>
            <person name="Zhu J.K."/>
            <person name="Oliver M.J."/>
            <person name="He Y."/>
        </authorList>
    </citation>
    <scope>NUCLEOTIDE SEQUENCE [LARGE SCALE GENOMIC DNA]</scope>
    <source>
        <strain evidence="2">cv. XS01</strain>
    </source>
</reference>
<evidence type="ECO:0000313" key="2">
    <source>
        <dbReference type="Proteomes" id="UP000250235"/>
    </source>
</evidence>